<dbReference type="RefSeq" id="WP_183275488.1">
    <property type="nucleotide sequence ID" value="NZ_JACHXV010000020.1"/>
</dbReference>
<dbReference type="PANTHER" id="PTHR11851">
    <property type="entry name" value="METALLOPROTEASE"/>
    <property type="match status" value="1"/>
</dbReference>
<dbReference type="GO" id="GO:0006508">
    <property type="term" value="P:proteolysis"/>
    <property type="evidence" value="ECO:0007669"/>
    <property type="project" value="UniProtKB-KW"/>
</dbReference>
<keyword evidence="8" id="KW-1185">Reference proteome</keyword>
<evidence type="ECO:0000256" key="1">
    <source>
        <dbReference type="ARBA" id="ARBA00007261"/>
    </source>
</evidence>
<comment type="similarity">
    <text evidence="1">Belongs to the peptidase M16 family.</text>
</comment>
<dbReference type="GO" id="GO:0046872">
    <property type="term" value="F:metal ion binding"/>
    <property type="evidence" value="ECO:0007669"/>
    <property type="project" value="InterPro"/>
</dbReference>
<evidence type="ECO:0000256" key="3">
    <source>
        <dbReference type="SAM" id="MobiDB-lite"/>
    </source>
</evidence>
<evidence type="ECO:0000256" key="2">
    <source>
        <dbReference type="ARBA" id="ARBA00023049"/>
    </source>
</evidence>
<feature type="domain" description="Peptidase M16 C-terminal" evidence="6">
    <location>
        <begin position="222"/>
        <end position="393"/>
    </location>
</feature>
<evidence type="ECO:0000313" key="8">
    <source>
        <dbReference type="Proteomes" id="UP000557688"/>
    </source>
</evidence>
<dbReference type="Pfam" id="PF00675">
    <property type="entry name" value="Peptidase_M16"/>
    <property type="match status" value="1"/>
</dbReference>
<evidence type="ECO:0000256" key="4">
    <source>
        <dbReference type="SAM" id="SignalP"/>
    </source>
</evidence>
<comment type="caution">
    <text evidence="7">The sequence shown here is derived from an EMBL/GenBank/DDBJ whole genome shotgun (WGS) entry which is preliminary data.</text>
</comment>
<keyword evidence="2" id="KW-0482">Metalloprotease</keyword>
<keyword evidence="4" id="KW-0732">Signal</keyword>
<reference evidence="7 8" key="1">
    <citation type="submission" date="2020-08" db="EMBL/GenBank/DDBJ databases">
        <title>Genomic Encyclopedia of Type Strains, Phase III (KMG-III): the genomes of soil and plant-associated and newly described type strains.</title>
        <authorList>
            <person name="Whitman W."/>
        </authorList>
    </citation>
    <scope>NUCLEOTIDE SEQUENCE [LARGE SCALE GENOMIC DNA]</scope>
    <source>
        <strain evidence="7 8">CECT 8088</strain>
    </source>
</reference>
<dbReference type="InterPro" id="IPR007863">
    <property type="entry name" value="Peptidase_M16_C"/>
</dbReference>
<dbReference type="InterPro" id="IPR050361">
    <property type="entry name" value="MPP/UQCRC_Complex"/>
</dbReference>
<keyword evidence="7" id="KW-0378">Hydrolase</keyword>
<dbReference type="AlphaFoldDB" id="A0A839V3X4"/>
<evidence type="ECO:0000259" key="6">
    <source>
        <dbReference type="Pfam" id="PF05193"/>
    </source>
</evidence>
<dbReference type="InterPro" id="IPR011249">
    <property type="entry name" value="Metalloenz_LuxS/M16"/>
</dbReference>
<dbReference type="Proteomes" id="UP000557688">
    <property type="component" value="Unassembled WGS sequence"/>
</dbReference>
<feature type="chain" id="PRO_5032277632" evidence="4">
    <location>
        <begin position="32"/>
        <end position="913"/>
    </location>
</feature>
<dbReference type="InterPro" id="IPR011765">
    <property type="entry name" value="Pept_M16_N"/>
</dbReference>
<evidence type="ECO:0000259" key="5">
    <source>
        <dbReference type="Pfam" id="PF00675"/>
    </source>
</evidence>
<dbReference type="Gene3D" id="3.30.830.10">
    <property type="entry name" value="Metalloenzyme, LuxS/M16 peptidase-like"/>
    <property type="match status" value="4"/>
</dbReference>
<feature type="signal peptide" evidence="4">
    <location>
        <begin position="1"/>
        <end position="31"/>
    </location>
</feature>
<dbReference type="EC" id="3.4.24.-" evidence="7"/>
<feature type="domain" description="Peptidase M16 C-terminal" evidence="6">
    <location>
        <begin position="666"/>
        <end position="844"/>
    </location>
</feature>
<evidence type="ECO:0000313" key="7">
    <source>
        <dbReference type="EMBL" id="MBB3175164.1"/>
    </source>
</evidence>
<proteinExistence type="inferred from homology"/>
<dbReference type="PANTHER" id="PTHR11851:SF49">
    <property type="entry name" value="MITOCHONDRIAL-PROCESSING PEPTIDASE SUBUNIT ALPHA"/>
    <property type="match status" value="1"/>
</dbReference>
<dbReference type="EMBL" id="JACHXV010000020">
    <property type="protein sequence ID" value="MBB3175164.1"/>
    <property type="molecule type" value="Genomic_DNA"/>
</dbReference>
<feature type="domain" description="Peptidase M16 N-terminal" evidence="5">
    <location>
        <begin position="68"/>
        <end position="213"/>
    </location>
</feature>
<dbReference type="SUPFAM" id="SSF63411">
    <property type="entry name" value="LuxS/MPP-like metallohydrolase"/>
    <property type="match status" value="4"/>
</dbReference>
<organism evidence="7 8">
    <name type="scientific">Endobacter medicaginis</name>
    <dbReference type="NCBI Taxonomy" id="1181271"/>
    <lineage>
        <taxon>Bacteria</taxon>
        <taxon>Pseudomonadati</taxon>
        <taxon>Pseudomonadota</taxon>
        <taxon>Alphaproteobacteria</taxon>
        <taxon>Acetobacterales</taxon>
        <taxon>Acetobacteraceae</taxon>
        <taxon>Endobacter</taxon>
    </lineage>
</organism>
<keyword evidence="7" id="KW-0645">Protease</keyword>
<name>A0A839V3X4_9PROT</name>
<sequence length="913" mass="96832">MILSPTVLSRRAASCALLLGSCLAGVSLARAEPSPPGSSPIAARQTGAPAPTSPDAVLRATLDNGLRVVIVPDRLAPVVTTEINYLTGSVNAPQGFPGTAHALEHMMFRGSKGLDREQLADLAARLGGDYNADTTEDVTQYFYTAPAEDLATVLQIEALRMGGLTLSEADWDKERGAIEQEVSRDLSDPLYKYFSQVQSIVFAGTPYEHDALGTRPSFDRTTAALLRTFYETWYAPNNAVLVIAGDADPKAALAQVRRLFDAIPRRAVPASATVTVKPFDSRTIDLPTDLPVGVAALAWAMPGSRSADFATADILGDVIASRRAALYGLVPEGRALEASYVYRPLPQAGMAIAYAAYPRGAGPQALIGAMRGIVADVARNGVSAELVEAMKKQELAQLAFGANSISGLANLWSETLAFKGLGSPDDLARAYAAVTPEAVSALAKRYLLPDHEVTAILTPRDSGAPVSSKGFGGAESFASPPTHPVTLPGWAEAAIRKLIPPTAPVAPFDTTLANGLRLIVQPSAITHTVTLVGQVRQEGAVQTPPGQEGVDDLTAALFDYGTPTHDRIGLQKAIDDLAAKESAGPVMELKTLTPQFDDGLALLADNELHPAFPERAFTVTRQQLAQGLAGELTSPDYLFGRAVKSAILPKGDPALRQATPASVMRLSLDDVRAFYRAAYRPDLTTLVIVGDITPDHAKAAVERAFGGWTAQGPTPAIDLPSVPLSTSTAAHVPDSSSVQDEVTLAETLGIGVHDPQHFLLTLGNTVLADGFSSRLFRDLRVKTGYVYSVSSRFHWGRTRTSYTISFGADAKNVRPATALALHDLGEMTTTPVADSELTLAKASLLRQVPMQRASVDDIADEDLYLAGLGMPLDTPYVGAQHYYDATPDAVRNAFKTWLRPAAMSRVVKGPALP</sequence>
<dbReference type="GO" id="GO:0008233">
    <property type="term" value="F:peptidase activity"/>
    <property type="evidence" value="ECO:0007669"/>
    <property type="project" value="UniProtKB-KW"/>
</dbReference>
<feature type="region of interest" description="Disordered" evidence="3">
    <location>
        <begin position="33"/>
        <end position="54"/>
    </location>
</feature>
<accession>A0A839V3X4</accession>
<dbReference type="Pfam" id="PF05193">
    <property type="entry name" value="Peptidase_M16_C"/>
    <property type="match status" value="2"/>
</dbReference>
<gene>
    <name evidence="7" type="ORF">FHR90_003017</name>
</gene>
<protein>
    <submittedName>
        <fullName evidence="7">Zinc protease</fullName>
        <ecNumber evidence="7">3.4.24.-</ecNumber>
    </submittedName>
</protein>